<comment type="similarity">
    <text evidence="2">Belongs to the universal ribosomal protein uS5 family.</text>
</comment>
<organism evidence="9 10">
    <name type="scientific">Paragonimus westermani</name>
    <dbReference type="NCBI Taxonomy" id="34504"/>
    <lineage>
        <taxon>Eukaryota</taxon>
        <taxon>Metazoa</taxon>
        <taxon>Spiralia</taxon>
        <taxon>Lophotrochozoa</taxon>
        <taxon>Platyhelminthes</taxon>
        <taxon>Trematoda</taxon>
        <taxon>Digenea</taxon>
        <taxon>Plagiorchiida</taxon>
        <taxon>Troglotremata</taxon>
        <taxon>Troglotrematidae</taxon>
        <taxon>Paragonimus</taxon>
    </lineage>
</organism>
<dbReference type="InterPro" id="IPR013810">
    <property type="entry name" value="Ribosomal_uS5_N"/>
</dbReference>
<dbReference type="Pfam" id="PF00333">
    <property type="entry name" value="Ribosomal_S5"/>
    <property type="match status" value="1"/>
</dbReference>
<comment type="subcellular location">
    <subcellularLocation>
        <location evidence="1">Mitochondrion</location>
    </subcellularLocation>
</comment>
<proteinExistence type="inferred from homology"/>
<gene>
    <name evidence="9" type="ORF">DEA37_0006144</name>
</gene>
<keyword evidence="3 7" id="KW-0689">Ribosomal protein</keyword>
<dbReference type="GO" id="GO:0003735">
    <property type="term" value="F:structural constituent of ribosome"/>
    <property type="evidence" value="ECO:0007669"/>
    <property type="project" value="UniProtKB-UniRule"/>
</dbReference>
<evidence type="ECO:0000313" key="10">
    <source>
        <dbReference type="Proteomes" id="UP000324629"/>
    </source>
</evidence>
<dbReference type="Pfam" id="PF21251">
    <property type="entry name" value="Ribosomal_uS5m_N"/>
    <property type="match status" value="1"/>
</dbReference>
<evidence type="ECO:0000313" key="9">
    <source>
        <dbReference type="EMBL" id="KAA3670498.1"/>
    </source>
</evidence>
<dbReference type="SUPFAM" id="SSF54768">
    <property type="entry name" value="dsRNA-binding domain-like"/>
    <property type="match status" value="1"/>
</dbReference>
<evidence type="ECO:0000256" key="1">
    <source>
        <dbReference type="ARBA" id="ARBA00004173"/>
    </source>
</evidence>
<dbReference type="PANTHER" id="PTHR48277">
    <property type="entry name" value="MITOCHONDRIAL RIBOSOMAL PROTEIN S5"/>
    <property type="match status" value="1"/>
</dbReference>
<evidence type="ECO:0000256" key="2">
    <source>
        <dbReference type="ARBA" id="ARBA00008945"/>
    </source>
</evidence>
<name>A0A5J4N4W0_9TREM</name>
<reference evidence="9 10" key="1">
    <citation type="journal article" date="2019" name="Gigascience">
        <title>Whole-genome sequence of the oriental lung fluke Paragonimus westermani.</title>
        <authorList>
            <person name="Oey H."/>
            <person name="Zakrzewski M."/>
            <person name="Narain K."/>
            <person name="Devi K.R."/>
            <person name="Agatsuma T."/>
            <person name="Nawaratna S."/>
            <person name="Gobert G.N."/>
            <person name="Jones M.K."/>
            <person name="Ragan M.A."/>
            <person name="McManus D.P."/>
            <person name="Krause L."/>
        </authorList>
    </citation>
    <scope>NUCLEOTIDE SEQUENCE [LARGE SCALE GENOMIC DNA]</scope>
    <source>
        <strain evidence="9 10">IND2009</strain>
    </source>
</reference>
<dbReference type="Gene3D" id="3.30.160.20">
    <property type="match status" value="1"/>
</dbReference>
<feature type="domain" description="S5 DRBM" evidence="8">
    <location>
        <begin position="302"/>
        <end position="366"/>
    </location>
</feature>
<keyword evidence="10" id="KW-1185">Reference proteome</keyword>
<dbReference type="PROSITE" id="PS50881">
    <property type="entry name" value="S5_DSRBD"/>
    <property type="match status" value="1"/>
</dbReference>
<evidence type="ECO:0000256" key="5">
    <source>
        <dbReference type="ARBA" id="ARBA00023274"/>
    </source>
</evidence>
<keyword evidence="5 7" id="KW-0687">Ribonucleoprotein</keyword>
<dbReference type="InterPro" id="IPR000851">
    <property type="entry name" value="Ribosomal_uS5"/>
</dbReference>
<evidence type="ECO:0000256" key="7">
    <source>
        <dbReference type="PROSITE-ProRule" id="PRU00268"/>
    </source>
</evidence>
<accession>A0A5J4N4W0</accession>
<evidence type="ECO:0000259" key="8">
    <source>
        <dbReference type="PROSITE" id="PS50881"/>
    </source>
</evidence>
<sequence length="387" mass="42733">MLLLTTLTPSCQIQLPSHLPNPISFNYSASPMTDIDNLVSVSPTCHHSASVLPRFLLGPRMRNNIGAFNVRTLKQVGQQTALTRTLDSLNVDVCCISEARIQANPRDLIPRNAVLQVLIDPMIILNALRITASHLTCGLCWESLSKATSFTGRPLLNQLIRSAHFNPPTYRLSKNAYSPLLNQVRSSTIFTSLPADQLWEGVTGPKGGTKKRARGKRRVARPKVDLNRGQLLGMRKANMEWPGLNAPLLDRNRINTIKAKEIRNKSAVKKKRMKLPSLLRGWTGSRLGGQSVGPPTPEYPDFDTRVIEMKAVATMTATVGRYRRFSVLVATGNGRGLCGIGKAKAITLPAAVRQAKQRASQNLVSFDLKDNRTLWHIGHVGLNNCWN</sequence>
<dbReference type="EMBL" id="QNGE01010045">
    <property type="protein sequence ID" value="KAA3670498.1"/>
    <property type="molecule type" value="Genomic_DNA"/>
</dbReference>
<evidence type="ECO:0000256" key="4">
    <source>
        <dbReference type="ARBA" id="ARBA00023128"/>
    </source>
</evidence>
<protein>
    <recommendedName>
        <fullName evidence="6">Small ribosomal subunit protein uS5m</fullName>
    </recommendedName>
</protein>
<evidence type="ECO:0000256" key="6">
    <source>
        <dbReference type="ARBA" id="ARBA00039335"/>
    </source>
</evidence>
<comment type="caution">
    <text evidence="9">The sequence shown here is derived from an EMBL/GenBank/DDBJ whole genome shotgun (WGS) entry which is preliminary data.</text>
</comment>
<dbReference type="GO" id="GO:0003723">
    <property type="term" value="F:RNA binding"/>
    <property type="evidence" value="ECO:0007669"/>
    <property type="project" value="InterPro"/>
</dbReference>
<dbReference type="InterPro" id="IPR048584">
    <property type="entry name" value="Ribosomal_uS5m_N"/>
</dbReference>
<evidence type="ECO:0000256" key="3">
    <source>
        <dbReference type="ARBA" id="ARBA00022980"/>
    </source>
</evidence>
<dbReference type="Proteomes" id="UP000324629">
    <property type="component" value="Unassembled WGS sequence"/>
</dbReference>
<dbReference type="AlphaFoldDB" id="A0A5J4N4W0"/>
<dbReference type="GO" id="GO:0005763">
    <property type="term" value="C:mitochondrial small ribosomal subunit"/>
    <property type="evidence" value="ECO:0007669"/>
    <property type="project" value="UniProtKB-ARBA"/>
</dbReference>
<keyword evidence="4" id="KW-0496">Mitochondrion</keyword>
<dbReference type="FunFam" id="3.30.160.20:FF:000022">
    <property type="entry name" value="28S ribosomal protein S5, mitochondrial"/>
    <property type="match status" value="1"/>
</dbReference>
<dbReference type="PANTHER" id="PTHR48277:SF1">
    <property type="entry name" value="MITOCHONDRIAL RIBOSOMAL PROTEIN S5"/>
    <property type="match status" value="1"/>
</dbReference>
<dbReference type="GO" id="GO:0006412">
    <property type="term" value="P:translation"/>
    <property type="evidence" value="ECO:0007669"/>
    <property type="project" value="InterPro"/>
</dbReference>